<dbReference type="PRINTS" id="PR00111">
    <property type="entry name" value="ABHYDROLASE"/>
</dbReference>
<dbReference type="EC" id="3.8.1.5" evidence="3"/>
<evidence type="ECO:0000259" key="2">
    <source>
        <dbReference type="Pfam" id="PF12697"/>
    </source>
</evidence>
<dbReference type="SUPFAM" id="SSF53474">
    <property type="entry name" value="alpha/beta-Hydrolases"/>
    <property type="match status" value="1"/>
</dbReference>
<evidence type="ECO:0000256" key="1">
    <source>
        <dbReference type="ARBA" id="ARBA00022801"/>
    </source>
</evidence>
<sequence>MGYENVTLPDGCVLHVYERGQGGTPLLFVHGNSCDHTFFAPQIEHFGDSRRVAAPDLRGHGASDKPRLDYTCAQLADDMARTVHALGLGPVVAVGHSLGGSICLELARRHPALTAAVACLDTTLLAPLGRPTRIRTLLEGLRSPTWQGYARRYFEAAFEPTDDPARREAILERMLDTPQHVVASLFEHWRGADGEEALRGLEVPLLYVAATRPRTDQERLREACPGALWAQVAGSGHFLTLEVPGQVNAMLERFLALNGLSAG</sequence>
<keyword evidence="1 3" id="KW-0378">Hydrolase</keyword>
<dbReference type="AlphaFoldDB" id="A0A6V8LZN9"/>
<dbReference type="EMBL" id="BLTE01000015">
    <property type="protein sequence ID" value="GFK95246.1"/>
    <property type="molecule type" value="Genomic_DNA"/>
</dbReference>
<dbReference type="Pfam" id="PF12697">
    <property type="entry name" value="Abhydrolase_6"/>
    <property type="match status" value="1"/>
</dbReference>
<reference evidence="3 4" key="1">
    <citation type="submission" date="2020-04" db="EMBL/GenBank/DDBJ databases">
        <authorList>
            <consortium name="Desulfovibrio sp. FSS-1 genome sequencing consortium"/>
            <person name="Shimoshige H."/>
            <person name="Kobayashi H."/>
            <person name="Maekawa T."/>
        </authorList>
    </citation>
    <scope>NUCLEOTIDE SEQUENCE [LARGE SCALE GENOMIC DNA]</scope>
    <source>
        <strain evidence="3 4">SIID29052-01</strain>
    </source>
</reference>
<evidence type="ECO:0000313" key="3">
    <source>
        <dbReference type="EMBL" id="GFK95246.1"/>
    </source>
</evidence>
<gene>
    <name evidence="3" type="primary">dhaAF</name>
    <name evidence="3" type="ORF">NNJEOMEG_03104</name>
</gene>
<dbReference type="Proteomes" id="UP000494245">
    <property type="component" value="Unassembled WGS sequence"/>
</dbReference>
<dbReference type="InterPro" id="IPR029058">
    <property type="entry name" value="AB_hydrolase_fold"/>
</dbReference>
<dbReference type="Gene3D" id="3.40.50.1820">
    <property type="entry name" value="alpha/beta hydrolase"/>
    <property type="match status" value="1"/>
</dbReference>
<protein>
    <submittedName>
        <fullName evidence="3">Haloalkane dehalogenase</fullName>
        <ecNumber evidence="3">3.8.1.5</ecNumber>
    </submittedName>
</protein>
<dbReference type="PANTHER" id="PTHR43798">
    <property type="entry name" value="MONOACYLGLYCEROL LIPASE"/>
    <property type="match status" value="1"/>
</dbReference>
<organism evidence="3 4">
    <name type="scientific">Fundidesulfovibrio magnetotacticus</name>
    <dbReference type="NCBI Taxonomy" id="2730080"/>
    <lineage>
        <taxon>Bacteria</taxon>
        <taxon>Pseudomonadati</taxon>
        <taxon>Thermodesulfobacteriota</taxon>
        <taxon>Desulfovibrionia</taxon>
        <taxon>Desulfovibrionales</taxon>
        <taxon>Desulfovibrionaceae</taxon>
        <taxon>Fundidesulfovibrio</taxon>
    </lineage>
</organism>
<dbReference type="RefSeq" id="WP_235957003.1">
    <property type="nucleotide sequence ID" value="NZ_BLTE01000015.1"/>
</dbReference>
<dbReference type="InterPro" id="IPR000073">
    <property type="entry name" value="AB_hydrolase_1"/>
</dbReference>
<keyword evidence="4" id="KW-1185">Reference proteome</keyword>
<dbReference type="PANTHER" id="PTHR43798:SF31">
    <property type="entry name" value="AB HYDROLASE SUPERFAMILY PROTEIN YCLE"/>
    <property type="match status" value="1"/>
</dbReference>
<proteinExistence type="predicted"/>
<evidence type="ECO:0000313" key="4">
    <source>
        <dbReference type="Proteomes" id="UP000494245"/>
    </source>
</evidence>
<dbReference type="GO" id="GO:0016020">
    <property type="term" value="C:membrane"/>
    <property type="evidence" value="ECO:0007669"/>
    <property type="project" value="TreeGrafter"/>
</dbReference>
<dbReference type="GO" id="GO:0018786">
    <property type="term" value="F:haloalkane dehalogenase activity"/>
    <property type="evidence" value="ECO:0007669"/>
    <property type="project" value="UniProtKB-EC"/>
</dbReference>
<dbReference type="InterPro" id="IPR050266">
    <property type="entry name" value="AB_hydrolase_sf"/>
</dbReference>
<accession>A0A6V8LZN9</accession>
<comment type="caution">
    <text evidence="3">The sequence shown here is derived from an EMBL/GenBank/DDBJ whole genome shotgun (WGS) entry which is preliminary data.</text>
</comment>
<reference evidence="3 4" key="2">
    <citation type="submission" date="2020-05" db="EMBL/GenBank/DDBJ databases">
        <title>Draft genome sequence of Desulfovibrio sp. strainFSS-1.</title>
        <authorList>
            <person name="Shimoshige H."/>
            <person name="Kobayashi H."/>
            <person name="Maekawa T."/>
        </authorList>
    </citation>
    <scope>NUCLEOTIDE SEQUENCE [LARGE SCALE GENOMIC DNA]</scope>
    <source>
        <strain evidence="3 4">SIID29052-01</strain>
    </source>
</reference>
<feature type="domain" description="AB hydrolase-1" evidence="2">
    <location>
        <begin position="26"/>
        <end position="249"/>
    </location>
</feature>
<name>A0A6V8LZN9_9BACT</name>